<dbReference type="Proteomes" id="UP000265703">
    <property type="component" value="Unassembled WGS sequence"/>
</dbReference>
<dbReference type="STRING" id="658196.A0A397SHV5"/>
<comment type="caution">
    <text evidence="1">The sequence shown here is derived from an EMBL/GenBank/DDBJ whole genome shotgun (WGS) entry which is preliminary data.</text>
</comment>
<keyword evidence="2" id="KW-1185">Reference proteome</keyword>
<dbReference type="GO" id="GO:0004842">
    <property type="term" value="F:ubiquitin-protein transferase activity"/>
    <property type="evidence" value="ECO:0007669"/>
    <property type="project" value="InterPro"/>
</dbReference>
<evidence type="ECO:0008006" key="3">
    <source>
        <dbReference type="Google" id="ProtNLM"/>
    </source>
</evidence>
<reference evidence="1 2" key="1">
    <citation type="submission" date="2018-06" db="EMBL/GenBank/DDBJ databases">
        <title>Comparative genomics reveals the genomic features of Rhizophagus irregularis, R. cerebriforme, R. diaphanum and Gigaspora rosea, and their symbiotic lifestyle signature.</title>
        <authorList>
            <person name="Morin E."/>
            <person name="San Clemente H."/>
            <person name="Chen E.C.H."/>
            <person name="De La Providencia I."/>
            <person name="Hainaut M."/>
            <person name="Kuo A."/>
            <person name="Kohler A."/>
            <person name="Murat C."/>
            <person name="Tang N."/>
            <person name="Roy S."/>
            <person name="Loubradou J."/>
            <person name="Henrissat B."/>
            <person name="Grigoriev I.V."/>
            <person name="Corradi N."/>
            <person name="Roux C."/>
            <person name="Martin F.M."/>
        </authorList>
    </citation>
    <scope>NUCLEOTIDE SEQUENCE [LARGE SCALE GENOMIC DNA]</scope>
    <source>
        <strain evidence="1 2">DAOM 227022</strain>
    </source>
</reference>
<proteinExistence type="predicted"/>
<dbReference type="InterPro" id="IPR031248">
    <property type="entry name" value="RNF213"/>
</dbReference>
<sequence length="105" mass="12012">MAIILLRVRANIPAVICGKTGCGKITLIKYLALIAEVQFQILNLYAKIDEKIRINFVSDALKKAEEGEIWMLFDDINIFNHLGLLAETKETNEIQQNMFLKNEFL</sequence>
<dbReference type="SUPFAM" id="SSF52540">
    <property type="entry name" value="P-loop containing nucleoside triphosphate hydrolases"/>
    <property type="match status" value="1"/>
</dbReference>
<dbReference type="PANTHER" id="PTHR22605">
    <property type="entry name" value="RZ-TYPE DOMAIN-CONTAINING PROTEIN"/>
    <property type="match status" value="1"/>
</dbReference>
<protein>
    <recommendedName>
        <fullName evidence="3">ATPase AAA-type core domain-containing protein</fullName>
    </recommendedName>
</protein>
<dbReference type="OrthoDB" id="2400221at2759"/>
<dbReference type="GO" id="GO:0016887">
    <property type="term" value="F:ATP hydrolysis activity"/>
    <property type="evidence" value="ECO:0007669"/>
    <property type="project" value="InterPro"/>
</dbReference>
<dbReference type="AlphaFoldDB" id="A0A397SHV5"/>
<gene>
    <name evidence="1" type="ORF">C1645_857296</name>
</gene>
<name>A0A397SHV5_9GLOM</name>
<dbReference type="PANTHER" id="PTHR22605:SF1">
    <property type="entry name" value="RZ-TYPE DOMAIN-CONTAINING PROTEIN"/>
    <property type="match status" value="1"/>
</dbReference>
<organism evidence="1 2">
    <name type="scientific">Glomus cerebriforme</name>
    <dbReference type="NCBI Taxonomy" id="658196"/>
    <lineage>
        <taxon>Eukaryota</taxon>
        <taxon>Fungi</taxon>
        <taxon>Fungi incertae sedis</taxon>
        <taxon>Mucoromycota</taxon>
        <taxon>Glomeromycotina</taxon>
        <taxon>Glomeromycetes</taxon>
        <taxon>Glomerales</taxon>
        <taxon>Glomeraceae</taxon>
        <taxon>Glomus</taxon>
    </lineage>
</organism>
<dbReference type="EMBL" id="QKYT01000405">
    <property type="protein sequence ID" value="RIA85773.1"/>
    <property type="molecule type" value="Genomic_DNA"/>
</dbReference>
<dbReference type="Gene3D" id="3.40.50.300">
    <property type="entry name" value="P-loop containing nucleotide triphosphate hydrolases"/>
    <property type="match status" value="1"/>
</dbReference>
<evidence type="ECO:0000313" key="1">
    <source>
        <dbReference type="EMBL" id="RIA85773.1"/>
    </source>
</evidence>
<evidence type="ECO:0000313" key="2">
    <source>
        <dbReference type="Proteomes" id="UP000265703"/>
    </source>
</evidence>
<dbReference type="InterPro" id="IPR027417">
    <property type="entry name" value="P-loop_NTPase"/>
</dbReference>
<accession>A0A397SHV5</accession>